<evidence type="ECO:0000256" key="3">
    <source>
        <dbReference type="ARBA" id="ARBA00023002"/>
    </source>
</evidence>
<dbReference type="GO" id="GO:0016853">
    <property type="term" value="F:isomerase activity"/>
    <property type="evidence" value="ECO:0007669"/>
    <property type="project" value="UniProtKB-KW"/>
</dbReference>
<dbReference type="PIRSF" id="PIRSF000331">
    <property type="entry name" value="HpaA_HpaB"/>
    <property type="match status" value="1"/>
</dbReference>
<evidence type="ECO:0000259" key="4">
    <source>
        <dbReference type="Pfam" id="PF03241"/>
    </source>
</evidence>
<feature type="domain" description="HpaB/PvcC/4-BUDH N-terminal" evidence="5">
    <location>
        <begin position="6"/>
        <end position="272"/>
    </location>
</feature>
<dbReference type="InterPro" id="IPR024674">
    <property type="entry name" value="HpaB/PvcC/4-BUDH_N"/>
</dbReference>
<dbReference type="RefSeq" id="WP_132076758.1">
    <property type="nucleotide sequence ID" value="NZ_DAMAKO010000001.1"/>
</dbReference>
<dbReference type="EMBL" id="SLUI01000003">
    <property type="protein sequence ID" value="TCL38659.1"/>
    <property type="molecule type" value="Genomic_DNA"/>
</dbReference>
<dbReference type="GO" id="GO:0016627">
    <property type="term" value="F:oxidoreductase activity, acting on the CH-CH group of donors"/>
    <property type="evidence" value="ECO:0007669"/>
    <property type="project" value="InterPro"/>
</dbReference>
<gene>
    <name evidence="6" type="ORF">EV210_103133</name>
</gene>
<dbReference type="InterPro" id="IPR024719">
    <property type="entry name" value="HpaB/PvcC/4-BUDH_C"/>
</dbReference>
<dbReference type="Pfam" id="PF03241">
    <property type="entry name" value="HpaB"/>
    <property type="match status" value="1"/>
</dbReference>
<dbReference type="SUPFAM" id="SSF56645">
    <property type="entry name" value="Acyl-CoA dehydrogenase NM domain-like"/>
    <property type="match status" value="1"/>
</dbReference>
<dbReference type="Gene3D" id="2.40.110.10">
    <property type="entry name" value="Butyryl-CoA Dehydrogenase, subunit A, domain 2"/>
    <property type="match status" value="1"/>
</dbReference>
<keyword evidence="2" id="KW-0274">FAD</keyword>
<dbReference type="Gene3D" id="1.20.140.10">
    <property type="entry name" value="Butyryl-CoA Dehydrogenase, subunit A, domain 3"/>
    <property type="match status" value="1"/>
</dbReference>
<keyword evidence="3" id="KW-0560">Oxidoreductase</keyword>
<evidence type="ECO:0000256" key="1">
    <source>
        <dbReference type="ARBA" id="ARBA00022630"/>
    </source>
</evidence>
<name>A0A4V2Q8U9_9FIRM</name>
<keyword evidence="6" id="KW-0413">Isomerase</keyword>
<organism evidence="6 7">
    <name type="scientific">Anaerospora hongkongensis</name>
    <dbReference type="NCBI Taxonomy" id="244830"/>
    <lineage>
        <taxon>Bacteria</taxon>
        <taxon>Bacillati</taxon>
        <taxon>Bacillota</taxon>
        <taxon>Negativicutes</taxon>
        <taxon>Selenomonadales</taxon>
        <taxon>Sporomusaceae</taxon>
        <taxon>Anaerospora</taxon>
    </lineage>
</organism>
<dbReference type="InterPro" id="IPR004925">
    <property type="entry name" value="HpaB/PvcC/4-BUDH"/>
</dbReference>
<dbReference type="Pfam" id="PF11794">
    <property type="entry name" value="HpaB_N"/>
    <property type="match status" value="1"/>
</dbReference>
<evidence type="ECO:0000313" key="6">
    <source>
        <dbReference type="EMBL" id="TCL38659.1"/>
    </source>
</evidence>
<dbReference type="Proteomes" id="UP000295063">
    <property type="component" value="Unassembled WGS sequence"/>
</dbReference>
<dbReference type="AlphaFoldDB" id="A0A4V2Q8U9"/>
<reference evidence="6 7" key="1">
    <citation type="submission" date="2019-03" db="EMBL/GenBank/DDBJ databases">
        <title>Genomic Encyclopedia of Type Strains, Phase IV (KMG-IV): sequencing the most valuable type-strain genomes for metagenomic binning, comparative biology and taxonomic classification.</title>
        <authorList>
            <person name="Goeker M."/>
        </authorList>
    </citation>
    <scope>NUCLEOTIDE SEQUENCE [LARGE SCALE GENOMIC DNA]</scope>
    <source>
        <strain evidence="6 7">DSM 15969</strain>
    </source>
</reference>
<dbReference type="InterPro" id="IPR036250">
    <property type="entry name" value="AcylCo_DH-like_C"/>
</dbReference>
<keyword evidence="7" id="KW-1185">Reference proteome</keyword>
<feature type="domain" description="HpaB/PvcC/4-BUDH C-terminal" evidence="4">
    <location>
        <begin position="281"/>
        <end position="472"/>
    </location>
</feature>
<dbReference type="Gene3D" id="1.10.3140.10">
    <property type="entry name" value="4-hydroxybutyryl-coa dehydratase, domain 1"/>
    <property type="match status" value="1"/>
</dbReference>
<dbReference type="SUPFAM" id="SSF47203">
    <property type="entry name" value="Acyl-CoA dehydrogenase C-terminal domain-like"/>
    <property type="match status" value="1"/>
</dbReference>
<evidence type="ECO:0000256" key="2">
    <source>
        <dbReference type="ARBA" id="ARBA00022827"/>
    </source>
</evidence>
<protein>
    <submittedName>
        <fullName evidence="6">4-hydroxybutyryl-CoA dehydratase/vinylacetyl-CoA-Delta-isomerase</fullName>
    </submittedName>
</protein>
<dbReference type="PANTHER" id="PTHR36117:SF3">
    <property type="entry name" value="4-HYDROXYPHENYLACETATE 3-MONOOXYGENASE-RELATED"/>
    <property type="match status" value="1"/>
</dbReference>
<keyword evidence="1" id="KW-0285">Flavoprotein</keyword>
<accession>A0A4V2Q8U9</accession>
<sequence>MALINGEQYKASLAKLRPNIYKWGRLIEDVTTHPATRLHVESVSHSYDAAFTEEAGIFTRTSHLTGQKAHRWNTLMTSAEDVLANSQMKRAQFHRTGTCQGATCAGWTALNALWAVTYEADQEYGTAYHQRIKDYFALVEDNSYALAGALTDAKGNRALGVAQQPDADSYLHIVETRPDGIVVRGCKAQICGVAAAHEIICVPGSAHTEADKAAALAFAIPRDAAGITIVETRRPSDSRDEEEGWDSPKAGGITQAFLLFDDVFVPNERIFLCGEYPYTGVFLHYFTAIYRSAIGACVAGQGDVMIGAAINMIQANGLKQKTFQEKLSQMAINNEITYGIGLGAMFKGAQHPSGIWIPDPLLAHVNKTQVATLPYQTKVLAQEISGGIAETGCFPAYQDFQSPEYGDKLVRALTAGIDGKERAKAARLVEWLTVGGGIPGCMHGGGSPEGAKLVVRKSEPWDHFAEYAKRIANAGKLDA</sequence>
<dbReference type="OrthoDB" id="9785230at2"/>
<dbReference type="InterPro" id="IPR046373">
    <property type="entry name" value="Acyl-CoA_Oxase/DH_mid-dom_sf"/>
</dbReference>
<proteinExistence type="predicted"/>
<dbReference type="InterPro" id="IPR009100">
    <property type="entry name" value="AcylCoA_DH/oxidase_NM_dom_sf"/>
</dbReference>
<evidence type="ECO:0000259" key="5">
    <source>
        <dbReference type="Pfam" id="PF11794"/>
    </source>
</evidence>
<comment type="caution">
    <text evidence="6">The sequence shown here is derived from an EMBL/GenBank/DDBJ whole genome shotgun (WGS) entry which is preliminary data.</text>
</comment>
<evidence type="ECO:0000313" key="7">
    <source>
        <dbReference type="Proteomes" id="UP000295063"/>
    </source>
</evidence>
<dbReference type="PANTHER" id="PTHR36117">
    <property type="entry name" value="4-HYDROXYPHENYLACETATE 3-MONOOXYGENASE-RELATED"/>
    <property type="match status" value="1"/>
</dbReference>